<feature type="signal peptide" evidence="2">
    <location>
        <begin position="1"/>
        <end position="26"/>
    </location>
</feature>
<dbReference type="Proteomes" id="UP000279307">
    <property type="component" value="Chromosome 9"/>
</dbReference>
<evidence type="ECO:0000313" key="3">
    <source>
        <dbReference type="EMBL" id="RLU18562.1"/>
    </source>
</evidence>
<dbReference type="AlphaFoldDB" id="A0A3L8DEG0"/>
<proteinExistence type="predicted"/>
<dbReference type="OrthoDB" id="6372754at2759"/>
<organism evidence="3">
    <name type="scientific">Ooceraea biroi</name>
    <name type="common">Clonal raider ant</name>
    <name type="synonym">Cerapachys biroi</name>
    <dbReference type="NCBI Taxonomy" id="2015173"/>
    <lineage>
        <taxon>Eukaryota</taxon>
        <taxon>Metazoa</taxon>
        <taxon>Ecdysozoa</taxon>
        <taxon>Arthropoda</taxon>
        <taxon>Hexapoda</taxon>
        <taxon>Insecta</taxon>
        <taxon>Pterygota</taxon>
        <taxon>Neoptera</taxon>
        <taxon>Endopterygota</taxon>
        <taxon>Hymenoptera</taxon>
        <taxon>Apocrita</taxon>
        <taxon>Aculeata</taxon>
        <taxon>Formicoidea</taxon>
        <taxon>Formicidae</taxon>
        <taxon>Dorylinae</taxon>
        <taxon>Ooceraea</taxon>
    </lineage>
</organism>
<feature type="compositionally biased region" description="Polar residues" evidence="1">
    <location>
        <begin position="50"/>
        <end position="62"/>
    </location>
</feature>
<protein>
    <submittedName>
        <fullName evidence="3">Uncharacterized protein</fullName>
    </submittedName>
</protein>
<gene>
    <name evidence="3" type="ORF">DMN91_008919</name>
</gene>
<reference evidence="3" key="1">
    <citation type="journal article" date="2018" name="Genome Res.">
        <title>The genomic architecture and molecular evolution of ant odorant receptors.</title>
        <authorList>
            <person name="McKenzie S.K."/>
            <person name="Kronauer D.J.C."/>
        </authorList>
    </citation>
    <scope>NUCLEOTIDE SEQUENCE [LARGE SCALE GENOMIC DNA]</scope>
    <source>
        <strain evidence="3">Clonal line C1</strain>
    </source>
</reference>
<comment type="caution">
    <text evidence="3">The sequence shown here is derived from an EMBL/GenBank/DDBJ whole genome shotgun (WGS) entry which is preliminary data.</text>
</comment>
<keyword evidence="2" id="KW-0732">Signal</keyword>
<accession>A0A3L8DEG0</accession>
<sequence>MMRLRRVLERHFLLLFYLLIINLVYASSVEVSEVPEAENKDFHDATLLGNQQHSVPEATTPSELADVADTDRRLTSPTVVEPVVDRPENKSDIFRPSVHLGAIEEPVARVSNPFNGVQHVRFEDGAQPFIAVQRERSQDVGDVYRDMPGLLDEATRSSRIRFQDEVAAPTPAHHLDDRQVGVTESALRTPLEGLAAMGHVYVDQSFFQDVERPVETHDAPIILGKTMGDHRLNGAYLEPTTTPYIISYYAAQNQEQHQEQARPASHEIVFQVPIRRPADNDGVLLLQQQESIYTRKHKFPYQFYQPTSSGEHHGAQFTEEHQHSTMVHPRTRRMSPWKKIARLIGTFLPLGLLLATLTPNVVRITNTTTQPNIILSKFRVADLPIEHKRGRMLNDHSEVCEDRSICELILAGGEPQSDILQNILWNLATRTPDHVAKRNGLREVFSAVKKKDCTTISC</sequence>
<feature type="region of interest" description="Disordered" evidence="1">
    <location>
        <begin position="50"/>
        <end position="79"/>
    </location>
</feature>
<name>A0A3L8DEG0_OOCBI</name>
<dbReference type="EMBL" id="QOIP01000009">
    <property type="protein sequence ID" value="RLU18562.1"/>
    <property type="molecule type" value="Genomic_DNA"/>
</dbReference>
<feature type="chain" id="PRO_5018140287" evidence="2">
    <location>
        <begin position="27"/>
        <end position="458"/>
    </location>
</feature>
<evidence type="ECO:0000256" key="2">
    <source>
        <dbReference type="SAM" id="SignalP"/>
    </source>
</evidence>
<evidence type="ECO:0000256" key="1">
    <source>
        <dbReference type="SAM" id="MobiDB-lite"/>
    </source>
</evidence>
<reference evidence="3" key="2">
    <citation type="submission" date="2018-07" db="EMBL/GenBank/DDBJ databases">
        <authorList>
            <person name="Mckenzie S.K."/>
            <person name="Kronauer D.J.C."/>
        </authorList>
    </citation>
    <scope>NUCLEOTIDE SEQUENCE</scope>
    <source>
        <strain evidence="3">Clonal line C1</strain>
    </source>
</reference>